<keyword evidence="3" id="KW-1185">Reference proteome</keyword>
<name>A0ABS8RY11_DATST</name>
<protein>
    <submittedName>
        <fullName evidence="2">Uncharacterized protein</fullName>
    </submittedName>
</protein>
<feature type="coiled-coil region" evidence="1">
    <location>
        <begin position="16"/>
        <end position="57"/>
    </location>
</feature>
<evidence type="ECO:0000313" key="2">
    <source>
        <dbReference type="EMBL" id="MCD7451492.1"/>
    </source>
</evidence>
<keyword evidence="1" id="KW-0175">Coiled coil</keyword>
<organism evidence="2 3">
    <name type="scientific">Datura stramonium</name>
    <name type="common">Jimsonweed</name>
    <name type="synonym">Common thornapple</name>
    <dbReference type="NCBI Taxonomy" id="4076"/>
    <lineage>
        <taxon>Eukaryota</taxon>
        <taxon>Viridiplantae</taxon>
        <taxon>Streptophyta</taxon>
        <taxon>Embryophyta</taxon>
        <taxon>Tracheophyta</taxon>
        <taxon>Spermatophyta</taxon>
        <taxon>Magnoliopsida</taxon>
        <taxon>eudicotyledons</taxon>
        <taxon>Gunneridae</taxon>
        <taxon>Pentapetalae</taxon>
        <taxon>asterids</taxon>
        <taxon>lamiids</taxon>
        <taxon>Solanales</taxon>
        <taxon>Solanaceae</taxon>
        <taxon>Solanoideae</taxon>
        <taxon>Datureae</taxon>
        <taxon>Datura</taxon>
    </lineage>
</organism>
<dbReference type="Proteomes" id="UP000823775">
    <property type="component" value="Unassembled WGS sequence"/>
</dbReference>
<sequence>MLEVVLEQVVSTDSRIQDLKNDLLNLTKTVKNHEVSIRQLEERMNVLAAQMESNARMITHERTKEKTTLTPSHADEEDIEREVEESFFKETWDEILLNIDGRGSEEPEKACLTIKCLGSYSFQPRNLDLDLKNRTTPPSQSSILVPPILELKTLPVYLRQRGKGKAPTTNATAQGVESDEGSWIDQLRFGLNKMKNYYVQFKEK</sequence>
<dbReference type="EMBL" id="JACEIK010000171">
    <property type="protein sequence ID" value="MCD7451492.1"/>
    <property type="molecule type" value="Genomic_DNA"/>
</dbReference>
<proteinExistence type="predicted"/>
<evidence type="ECO:0000256" key="1">
    <source>
        <dbReference type="SAM" id="Coils"/>
    </source>
</evidence>
<evidence type="ECO:0000313" key="3">
    <source>
        <dbReference type="Proteomes" id="UP000823775"/>
    </source>
</evidence>
<reference evidence="2 3" key="1">
    <citation type="journal article" date="2021" name="BMC Genomics">
        <title>Datura genome reveals duplications of psychoactive alkaloid biosynthetic genes and high mutation rate following tissue culture.</title>
        <authorList>
            <person name="Rajewski A."/>
            <person name="Carter-House D."/>
            <person name="Stajich J."/>
            <person name="Litt A."/>
        </authorList>
    </citation>
    <scope>NUCLEOTIDE SEQUENCE [LARGE SCALE GENOMIC DNA]</scope>
    <source>
        <strain evidence="2">AR-01</strain>
    </source>
</reference>
<comment type="caution">
    <text evidence="2">The sequence shown here is derived from an EMBL/GenBank/DDBJ whole genome shotgun (WGS) entry which is preliminary data.</text>
</comment>
<gene>
    <name evidence="2" type="ORF">HAX54_012275</name>
</gene>
<accession>A0ABS8RY11</accession>